<evidence type="ECO:0000259" key="3">
    <source>
        <dbReference type="Pfam" id="PF13505"/>
    </source>
</evidence>
<keyword evidence="5" id="KW-1185">Reference proteome</keyword>
<evidence type="ECO:0000313" key="4">
    <source>
        <dbReference type="EMBL" id="SEA02504.1"/>
    </source>
</evidence>
<dbReference type="RefSeq" id="WP_092133114.1">
    <property type="nucleotide sequence ID" value="NZ_FNQK01000005.1"/>
</dbReference>
<dbReference type="STRING" id="283786.SAMN04487990_105158"/>
<feature type="signal peptide" evidence="2">
    <location>
        <begin position="1"/>
        <end position="20"/>
    </location>
</feature>
<dbReference type="Proteomes" id="UP000198846">
    <property type="component" value="Unassembled WGS sequence"/>
</dbReference>
<dbReference type="InterPro" id="IPR011250">
    <property type="entry name" value="OMP/PagP_B-barrel"/>
</dbReference>
<feature type="chain" id="PRO_5011501994" evidence="2">
    <location>
        <begin position="21"/>
        <end position="169"/>
    </location>
</feature>
<dbReference type="AlphaFoldDB" id="A0A1H3XV52"/>
<dbReference type="SUPFAM" id="SSF56925">
    <property type="entry name" value="OMPA-like"/>
    <property type="match status" value="1"/>
</dbReference>
<name>A0A1H3XV52_BIZPA</name>
<dbReference type="InterPro" id="IPR027385">
    <property type="entry name" value="Beta-barrel_OMP"/>
</dbReference>
<feature type="domain" description="Outer membrane protein beta-barrel" evidence="3">
    <location>
        <begin position="5"/>
        <end position="166"/>
    </location>
</feature>
<evidence type="ECO:0000256" key="1">
    <source>
        <dbReference type="ARBA" id="ARBA00022729"/>
    </source>
</evidence>
<dbReference type="Pfam" id="PF13505">
    <property type="entry name" value="OMP_b-brl"/>
    <property type="match status" value="1"/>
</dbReference>
<accession>A0A1H3XV52</accession>
<keyword evidence="1 2" id="KW-0732">Signal</keyword>
<reference evidence="4 5" key="1">
    <citation type="submission" date="2016-10" db="EMBL/GenBank/DDBJ databases">
        <authorList>
            <person name="de Groot N.N."/>
        </authorList>
    </citation>
    <scope>NUCLEOTIDE SEQUENCE [LARGE SCALE GENOMIC DNA]</scope>
    <source>
        <strain evidence="4 5">DSM 23842</strain>
    </source>
</reference>
<proteinExistence type="predicted"/>
<organism evidence="4 5">
    <name type="scientific">Bizionia paragorgiae</name>
    <dbReference type="NCBI Taxonomy" id="283786"/>
    <lineage>
        <taxon>Bacteria</taxon>
        <taxon>Pseudomonadati</taxon>
        <taxon>Bacteroidota</taxon>
        <taxon>Flavobacteriia</taxon>
        <taxon>Flavobacteriales</taxon>
        <taxon>Flavobacteriaceae</taxon>
        <taxon>Bizionia</taxon>
    </lineage>
</organism>
<dbReference type="EMBL" id="FNQK01000005">
    <property type="protein sequence ID" value="SEA02504.1"/>
    <property type="molecule type" value="Genomic_DNA"/>
</dbReference>
<evidence type="ECO:0000313" key="5">
    <source>
        <dbReference type="Proteomes" id="UP000198846"/>
    </source>
</evidence>
<protein>
    <submittedName>
        <fullName evidence="4">Outer membrane protein beta-barrel domain-containing protein</fullName>
    </submittedName>
</protein>
<sequence length="169" mass="17803">MKKLFLCAALVAFGVFSVNAQGQFKIGANVGLPVGDFSDFYSLSAGLDVAYLIDVSDDFKVGGATGFMNVFGDDVETSFGDLMVVAEAEDAQFVPLAAAARFMASDNFYIGADLGYAIAVDSEGEGGVYYRPRIGYNFTEKIGVNLSYTGISNDGNSLTNIGVGVEFSL</sequence>
<dbReference type="OrthoDB" id="1492374at2"/>
<evidence type="ECO:0000256" key="2">
    <source>
        <dbReference type="SAM" id="SignalP"/>
    </source>
</evidence>
<gene>
    <name evidence="4" type="ORF">SAMN04487990_105158</name>
</gene>